<evidence type="ECO:0000256" key="7">
    <source>
        <dbReference type="SAM" id="MobiDB-lite"/>
    </source>
</evidence>
<accession>A0AB34KC13</accession>
<dbReference type="GO" id="GO:0019344">
    <property type="term" value="P:cysteine biosynthetic process"/>
    <property type="evidence" value="ECO:0007669"/>
    <property type="project" value="UniProtKB-KW"/>
</dbReference>
<keyword evidence="4" id="KW-0808">Transferase</keyword>
<evidence type="ECO:0000313" key="9">
    <source>
        <dbReference type="EMBL" id="KAL1530783.1"/>
    </source>
</evidence>
<gene>
    <name evidence="9" type="ORF">AB1Y20_001679</name>
</gene>
<dbReference type="InterPro" id="IPR036052">
    <property type="entry name" value="TrpB-like_PALP_sf"/>
</dbReference>
<dbReference type="SUPFAM" id="SSF53686">
    <property type="entry name" value="Tryptophan synthase beta subunit-like PLP-dependent enzymes"/>
    <property type="match status" value="1"/>
</dbReference>
<evidence type="ECO:0000259" key="8">
    <source>
        <dbReference type="Pfam" id="PF00291"/>
    </source>
</evidence>
<dbReference type="Pfam" id="PF00291">
    <property type="entry name" value="PALP"/>
    <property type="match status" value="1"/>
</dbReference>
<evidence type="ECO:0000256" key="1">
    <source>
        <dbReference type="ARBA" id="ARBA00001933"/>
    </source>
</evidence>
<dbReference type="Gene3D" id="3.40.50.1100">
    <property type="match status" value="2"/>
</dbReference>
<organism evidence="9 10">
    <name type="scientific">Prymnesium parvum</name>
    <name type="common">Toxic golden alga</name>
    <dbReference type="NCBI Taxonomy" id="97485"/>
    <lineage>
        <taxon>Eukaryota</taxon>
        <taxon>Haptista</taxon>
        <taxon>Haptophyta</taxon>
        <taxon>Prymnesiophyceae</taxon>
        <taxon>Prymnesiales</taxon>
        <taxon>Prymnesiaceae</taxon>
        <taxon>Prymnesium</taxon>
    </lineage>
</organism>
<comment type="similarity">
    <text evidence="2">Belongs to the cysteine synthase/cystathionine beta-synthase family.</text>
</comment>
<dbReference type="PANTHER" id="PTHR10314">
    <property type="entry name" value="CYSTATHIONINE BETA-SYNTHASE"/>
    <property type="match status" value="1"/>
</dbReference>
<protein>
    <recommendedName>
        <fullName evidence="8">Tryptophan synthase beta chain-like PALP domain-containing protein</fullName>
    </recommendedName>
</protein>
<dbReference type="EMBL" id="JBGBPQ010000001">
    <property type="protein sequence ID" value="KAL1530783.1"/>
    <property type="molecule type" value="Genomic_DNA"/>
</dbReference>
<dbReference type="GO" id="GO:0016740">
    <property type="term" value="F:transferase activity"/>
    <property type="evidence" value="ECO:0007669"/>
    <property type="project" value="UniProtKB-KW"/>
</dbReference>
<keyword evidence="3" id="KW-0028">Amino-acid biosynthesis</keyword>
<feature type="domain" description="Tryptophan synthase beta chain-like PALP" evidence="8">
    <location>
        <begin position="62"/>
        <end position="361"/>
    </location>
</feature>
<evidence type="ECO:0000313" key="10">
    <source>
        <dbReference type="Proteomes" id="UP001515480"/>
    </source>
</evidence>
<keyword evidence="6" id="KW-0198">Cysteine biosynthesis</keyword>
<dbReference type="InterPro" id="IPR050214">
    <property type="entry name" value="Cys_Synth/Cystath_Beta-Synth"/>
</dbReference>
<dbReference type="InterPro" id="IPR001926">
    <property type="entry name" value="TrpB-like_PALP"/>
</dbReference>
<keyword evidence="5" id="KW-0663">Pyridoxal phosphate</keyword>
<evidence type="ECO:0000256" key="6">
    <source>
        <dbReference type="ARBA" id="ARBA00023192"/>
    </source>
</evidence>
<evidence type="ECO:0000256" key="2">
    <source>
        <dbReference type="ARBA" id="ARBA00007103"/>
    </source>
</evidence>
<dbReference type="CDD" id="cd01561">
    <property type="entry name" value="CBS_like"/>
    <property type="match status" value="1"/>
</dbReference>
<feature type="region of interest" description="Disordered" evidence="7">
    <location>
        <begin position="384"/>
        <end position="409"/>
    </location>
</feature>
<evidence type="ECO:0000256" key="4">
    <source>
        <dbReference type="ARBA" id="ARBA00022679"/>
    </source>
</evidence>
<comment type="caution">
    <text evidence="9">The sequence shown here is derived from an EMBL/GenBank/DDBJ whole genome shotgun (WGS) entry which is preliminary data.</text>
</comment>
<reference evidence="9 10" key="1">
    <citation type="journal article" date="2024" name="Science">
        <title>Giant polyketide synthase enzymes in the biosynthesis of giant marine polyether toxins.</title>
        <authorList>
            <person name="Fallon T.R."/>
            <person name="Shende V.V."/>
            <person name="Wierzbicki I.H."/>
            <person name="Pendleton A.L."/>
            <person name="Watervoot N.F."/>
            <person name="Auber R.P."/>
            <person name="Gonzalez D.J."/>
            <person name="Wisecaver J.H."/>
            <person name="Moore B.S."/>
        </authorList>
    </citation>
    <scope>NUCLEOTIDE SEQUENCE [LARGE SCALE GENOMIC DNA]</scope>
    <source>
        <strain evidence="9 10">12B1</strain>
    </source>
</reference>
<dbReference type="FunFam" id="3.40.50.1100:FF:000006">
    <property type="entry name" value="Cysteine synthase"/>
    <property type="match status" value="1"/>
</dbReference>
<proteinExistence type="inferred from homology"/>
<dbReference type="AlphaFoldDB" id="A0AB34KC13"/>
<dbReference type="Proteomes" id="UP001515480">
    <property type="component" value="Unassembled WGS sequence"/>
</dbReference>
<name>A0AB34KC13_PRYPA</name>
<evidence type="ECO:0000256" key="5">
    <source>
        <dbReference type="ARBA" id="ARBA00022898"/>
    </source>
</evidence>
<keyword evidence="10" id="KW-1185">Reference proteome</keyword>
<comment type="cofactor">
    <cofactor evidence="1">
        <name>pyridoxal 5'-phosphate</name>
        <dbReference type="ChEBI" id="CHEBI:597326"/>
    </cofactor>
</comment>
<sequence>MSGALDDARNYLKEQNLEEQITAAISQVIREKAPDAAKRVAEILSAKAGKIPTPPVVSYMGTIGSTPMVPLNRILPAECKAARVLLKLEMQNPGGSLKDRIALTMIEEAEKQGTITPGVTTLVDFTSGNTGIAEAMIAAAKGYKCIICMPQVPAMHERYITCRQFGADVHLLNPTLGGPGWLEYTKELASKPDHFYINQMENMDNPKAHIAYTGPEIYAQTEGKVDIFIHGIGTGGCISGVGQFLKSKKADVKIIALEPTESRVHVGQSVGKHGIVGWAPGFHSKFLDGVELPADQLTDGPRGVVDEWLHCSTEDAMAMAKAMASKEGIMVGPSSGAAIKVACDVACRPEAEGKTIVVVAPSHGIRYTASPLWGAAVAEAKKALPNPPCADKEKPKLLWDSANPPADAA</sequence>
<evidence type="ECO:0000256" key="3">
    <source>
        <dbReference type="ARBA" id="ARBA00022605"/>
    </source>
</evidence>